<evidence type="ECO:0000313" key="3">
    <source>
        <dbReference type="Proteomes" id="UP000189941"/>
    </source>
</evidence>
<feature type="transmembrane region" description="Helical" evidence="1">
    <location>
        <begin position="147"/>
        <end position="167"/>
    </location>
</feature>
<protein>
    <submittedName>
        <fullName evidence="2">Uncharacterized protein</fullName>
    </submittedName>
</protein>
<gene>
    <name evidence="2" type="ORF">SAMN02746011_00274</name>
</gene>
<keyword evidence="3" id="KW-1185">Reference proteome</keyword>
<evidence type="ECO:0000256" key="1">
    <source>
        <dbReference type="SAM" id="Phobius"/>
    </source>
</evidence>
<sequence length="269" mass="31130">MNDIFKRIPILYSLLLGFTLTIISLVIFPNMILPSLESLQKIYPSLLMPHKNYLYIGAISIFWLITNLLYIEYFEKNQRFKQIFDHQLKEIVSIGCLMTIFWIVSWLNHSLLLSLIFIAVATNYLLKGIRIISQNSQLRQNSWLIKFPSGFFVGWLIFETVVTLFAYMKSVGITFSGMLWVIVAIMTVLLLALFSSYYYAKYGNGMMMIAIILGVFGLAIQHHNKQFPYANNMIFICTLAIGVMMVALFIYLTHLNNQQNQKSKTDIEK</sequence>
<feature type="transmembrane region" description="Helical" evidence="1">
    <location>
        <begin position="110"/>
        <end position="126"/>
    </location>
</feature>
<organism evidence="2 3">
    <name type="scientific">Globicatella sulfidifaciens DSM 15739</name>
    <dbReference type="NCBI Taxonomy" id="1121925"/>
    <lineage>
        <taxon>Bacteria</taxon>
        <taxon>Bacillati</taxon>
        <taxon>Bacillota</taxon>
        <taxon>Bacilli</taxon>
        <taxon>Lactobacillales</taxon>
        <taxon>Aerococcaceae</taxon>
        <taxon>Globicatella</taxon>
    </lineage>
</organism>
<feature type="transmembrane region" description="Helical" evidence="1">
    <location>
        <begin position="206"/>
        <end position="223"/>
    </location>
</feature>
<keyword evidence="1" id="KW-0812">Transmembrane</keyword>
<dbReference type="Proteomes" id="UP000189941">
    <property type="component" value="Unassembled WGS sequence"/>
</dbReference>
<feature type="transmembrane region" description="Helical" evidence="1">
    <location>
        <begin position="229"/>
        <end position="252"/>
    </location>
</feature>
<dbReference type="EMBL" id="FUWO01000002">
    <property type="protein sequence ID" value="SJZ32207.1"/>
    <property type="molecule type" value="Genomic_DNA"/>
</dbReference>
<accession>A0A1T4JQ95</accession>
<proteinExistence type="predicted"/>
<feature type="transmembrane region" description="Helical" evidence="1">
    <location>
        <begin position="173"/>
        <end position="194"/>
    </location>
</feature>
<reference evidence="3" key="1">
    <citation type="submission" date="2017-02" db="EMBL/GenBank/DDBJ databases">
        <authorList>
            <person name="Varghese N."/>
            <person name="Submissions S."/>
        </authorList>
    </citation>
    <scope>NUCLEOTIDE SEQUENCE [LARGE SCALE GENOMIC DNA]</scope>
    <source>
        <strain evidence="3">DSM 15739</strain>
    </source>
</reference>
<name>A0A1T4JQ95_9LACT</name>
<evidence type="ECO:0000313" key="2">
    <source>
        <dbReference type="EMBL" id="SJZ32207.1"/>
    </source>
</evidence>
<dbReference type="STRING" id="1121925.SAMN02746011_00274"/>
<dbReference type="AlphaFoldDB" id="A0A1T4JQ95"/>
<feature type="transmembrane region" description="Helical" evidence="1">
    <location>
        <begin position="86"/>
        <end position="104"/>
    </location>
</feature>
<feature type="transmembrane region" description="Helical" evidence="1">
    <location>
        <begin position="53"/>
        <end position="74"/>
    </location>
</feature>
<keyword evidence="1" id="KW-0472">Membrane</keyword>
<feature type="transmembrane region" description="Helical" evidence="1">
    <location>
        <begin position="12"/>
        <end position="33"/>
    </location>
</feature>
<keyword evidence="1" id="KW-1133">Transmembrane helix</keyword>